<comment type="subunit">
    <text evidence="7">Component of the mitochondrial contact site and cristae organizing system (MICOS) complex.</text>
</comment>
<evidence type="ECO:0000313" key="10">
    <source>
        <dbReference type="Proteomes" id="UP001652740"/>
    </source>
</evidence>
<evidence type="ECO:0000256" key="3">
    <source>
        <dbReference type="ARBA" id="ARBA00022792"/>
    </source>
</evidence>
<reference evidence="11" key="1">
    <citation type="submission" date="2025-08" db="UniProtKB">
        <authorList>
            <consortium name="RefSeq"/>
        </authorList>
    </citation>
    <scope>IDENTIFICATION</scope>
    <source>
        <tissue evidence="11">Whole larvae</tissue>
    </source>
</reference>
<feature type="coiled-coil region" evidence="8">
    <location>
        <begin position="397"/>
        <end position="447"/>
    </location>
</feature>
<keyword evidence="6" id="KW-0472">Membrane</keyword>
<keyword evidence="5 7" id="KW-0496">Mitochondrion</keyword>
<dbReference type="AlphaFoldDB" id="A0A6J1WR87"/>
<dbReference type="Proteomes" id="UP001652740">
    <property type="component" value="Unplaced"/>
</dbReference>
<evidence type="ECO:0000313" key="11">
    <source>
        <dbReference type="RefSeq" id="XP_026754412.2"/>
    </source>
</evidence>
<organism evidence="10 11">
    <name type="scientific">Galleria mellonella</name>
    <name type="common">Greater wax moth</name>
    <dbReference type="NCBI Taxonomy" id="7137"/>
    <lineage>
        <taxon>Eukaryota</taxon>
        <taxon>Metazoa</taxon>
        <taxon>Ecdysozoa</taxon>
        <taxon>Arthropoda</taxon>
        <taxon>Hexapoda</taxon>
        <taxon>Insecta</taxon>
        <taxon>Pterygota</taxon>
        <taxon>Neoptera</taxon>
        <taxon>Endopterygota</taxon>
        <taxon>Lepidoptera</taxon>
        <taxon>Glossata</taxon>
        <taxon>Ditrysia</taxon>
        <taxon>Pyraloidea</taxon>
        <taxon>Pyralidae</taxon>
        <taxon>Galleriinae</taxon>
        <taxon>Galleria</taxon>
    </lineage>
</organism>
<dbReference type="RefSeq" id="XP_026754412.2">
    <property type="nucleotide sequence ID" value="XM_026898611.2"/>
</dbReference>
<feature type="compositionally biased region" description="Pro residues" evidence="9">
    <location>
        <begin position="46"/>
        <end position="56"/>
    </location>
</feature>
<keyword evidence="3 7" id="KW-0999">Mitochondrion inner membrane</keyword>
<evidence type="ECO:0000256" key="4">
    <source>
        <dbReference type="ARBA" id="ARBA00022989"/>
    </source>
</evidence>
<evidence type="ECO:0000256" key="8">
    <source>
        <dbReference type="SAM" id="Coils"/>
    </source>
</evidence>
<protein>
    <recommendedName>
        <fullName evidence="7">MICOS complex subunit MIC60</fullName>
    </recommendedName>
    <alternativeName>
        <fullName evidence="7">Mitofilin</fullName>
    </alternativeName>
</protein>
<evidence type="ECO:0000256" key="7">
    <source>
        <dbReference type="RuleBase" id="RU363000"/>
    </source>
</evidence>
<evidence type="ECO:0000256" key="2">
    <source>
        <dbReference type="ARBA" id="ARBA00022692"/>
    </source>
</evidence>
<name>A0A6J1WR87_GALME</name>
<keyword evidence="4" id="KW-1133">Transmembrane helix</keyword>
<feature type="region of interest" description="Disordered" evidence="9">
    <location>
        <begin position="36"/>
        <end position="57"/>
    </location>
</feature>
<dbReference type="InterPro" id="IPR019133">
    <property type="entry name" value="MIC60"/>
</dbReference>
<dbReference type="InParanoid" id="A0A6J1WR87"/>
<dbReference type="GO" id="GO:0061617">
    <property type="term" value="C:MICOS complex"/>
    <property type="evidence" value="ECO:0007669"/>
    <property type="project" value="TreeGrafter"/>
</dbReference>
<dbReference type="GO" id="GO:0042407">
    <property type="term" value="P:cristae formation"/>
    <property type="evidence" value="ECO:0007669"/>
    <property type="project" value="TreeGrafter"/>
</dbReference>
<comment type="subcellular location">
    <subcellularLocation>
        <location evidence="7">Mitochondrion inner membrane</location>
        <topology evidence="7">Single-pass membrane protein</topology>
    </subcellularLocation>
</comment>
<keyword evidence="10" id="KW-1185">Reference proteome</keyword>
<proteinExistence type="inferred from homology"/>
<dbReference type="FunCoup" id="A0A6J1WR87">
    <property type="interactions" value="973"/>
</dbReference>
<evidence type="ECO:0000256" key="6">
    <source>
        <dbReference type="ARBA" id="ARBA00023136"/>
    </source>
</evidence>
<comment type="function">
    <text evidence="7">Component of the MICOS complex, a large protein complex of the mitochondrial inner membrane that plays crucial roles in the maintenance of crista junctions, inner membrane architecture, and formation of contact sites to the outer membrane.</text>
</comment>
<evidence type="ECO:0000256" key="1">
    <source>
        <dbReference type="ARBA" id="ARBA00010877"/>
    </source>
</evidence>
<evidence type="ECO:0000256" key="9">
    <source>
        <dbReference type="SAM" id="MobiDB-lite"/>
    </source>
</evidence>
<evidence type="ECO:0000256" key="5">
    <source>
        <dbReference type="ARBA" id="ARBA00023128"/>
    </source>
</evidence>
<dbReference type="KEGG" id="gmw:113514523"/>
<keyword evidence="2 7" id="KW-0812">Transmembrane</keyword>
<gene>
    <name evidence="11" type="primary">LOC113514523</name>
</gene>
<feature type="compositionally biased region" description="Basic and acidic residues" evidence="9">
    <location>
        <begin position="152"/>
        <end position="168"/>
    </location>
</feature>
<keyword evidence="8" id="KW-0175">Coiled coil</keyword>
<dbReference type="PANTHER" id="PTHR15415">
    <property type="entry name" value="MITOFILIN"/>
    <property type="match status" value="1"/>
</dbReference>
<dbReference type="GeneID" id="113514523"/>
<comment type="similarity">
    <text evidence="1 7">Belongs to the MICOS complex subunit Mic60 family.</text>
</comment>
<dbReference type="Pfam" id="PF09731">
    <property type="entry name" value="Mitofilin"/>
    <property type="match status" value="1"/>
</dbReference>
<dbReference type="PANTHER" id="PTHR15415:SF7">
    <property type="entry name" value="MICOS COMPLEX SUBUNIT MIC60"/>
    <property type="match status" value="1"/>
</dbReference>
<feature type="region of interest" description="Disordered" evidence="9">
    <location>
        <begin position="151"/>
        <end position="183"/>
    </location>
</feature>
<sequence>MFRITPYVYNTRFLLWRRYPADIQIVTITHAPPTLKYKDPTERQTCPPPLPPPPPPPKDDRVFWGTLGVVFLAGGFAVYAKQNPEVRDWLSIQAPWFDDLIAIAYQENMTYGEFLAKSIEDFKNCYLKYFTDKKPKKCSIDGEPILYISEGSRGKGSKEKGPKEKITEKEDEEETESEQPPCEITPPPVITKDICEIEMCFKDLGDSIINNYLTARDACAYYNKLVEEIMDNFCLNSFVNLHAAMAERIDLVNVSLKNIDSATPKLDGLIHYFECGVKASSEAMNNTRCLIKEYRDKIKAMMIEYKWQNDKSVVLDAQWQKVEELMLKYTEENETLFPGLKYTQKKPSMQGDADLLLYHTYRYSQKLEEELKGANTRMTDRVNRAIDTLPHCEKDKKAREANIQAELKRKRADLEKEYKKRYDDLRATNDNTLKEALQKQLARHQENVQIRLIQKENEIKAKFNKLVAEKVACEKKMFANQLKEMGAKLKIVEDKLNDRLKAERETRRSQELWTAGASLLAATKKGDSIVKVDMELKAIEKASGDGDKLVLTILKAIPDSVREKGIVPESVLREKYHLMEKTALRVALVEQDGGALPIFFLSWLQSLFLFMKLSGIPQVEIDKPPQEPFKNLDTFDLLQRARFWIERGNLAAALRYVASLEGASRAAASTWHDAAKSHLETRQAAEAVLAHAAALGLQYI</sequence>
<accession>A0A6J1WR87</accession>